<dbReference type="RefSeq" id="WP_060243268.1">
    <property type="nucleotide sequence ID" value="NZ_LPJR01000041.1"/>
</dbReference>
<dbReference type="AlphaFoldDB" id="A0A132EFN2"/>
<dbReference type="Pfam" id="PF13589">
    <property type="entry name" value="HATPase_c_3"/>
    <property type="match status" value="1"/>
</dbReference>
<gene>
    <name evidence="2" type="ORF">WT56_19235</name>
</gene>
<name>A0A132EFN2_9BURK</name>
<dbReference type="Proteomes" id="UP000062912">
    <property type="component" value="Unassembled WGS sequence"/>
</dbReference>
<evidence type="ECO:0000313" key="3">
    <source>
        <dbReference type="Proteomes" id="UP000062912"/>
    </source>
</evidence>
<dbReference type="Gene3D" id="3.40.1350.10">
    <property type="match status" value="1"/>
</dbReference>
<dbReference type="OrthoDB" id="8765545at2"/>
<protein>
    <submittedName>
        <fullName evidence="2">Phosphonate ABC transporter permease</fullName>
    </submittedName>
</protein>
<organism evidence="2 3">
    <name type="scientific">Burkholderia pseudomultivorans</name>
    <dbReference type="NCBI Taxonomy" id="1207504"/>
    <lineage>
        <taxon>Bacteria</taxon>
        <taxon>Pseudomonadati</taxon>
        <taxon>Pseudomonadota</taxon>
        <taxon>Betaproteobacteria</taxon>
        <taxon>Burkholderiales</taxon>
        <taxon>Burkholderiaceae</taxon>
        <taxon>Burkholderia</taxon>
        <taxon>Burkholderia cepacia complex</taxon>
    </lineage>
</organism>
<proteinExistence type="predicted"/>
<dbReference type="InterPro" id="IPR011856">
    <property type="entry name" value="tRNA_endonuc-like_dom_sf"/>
</dbReference>
<dbReference type="Gene3D" id="3.30.565.10">
    <property type="entry name" value="Histidine kinase-like ATPase, C-terminal domain"/>
    <property type="match status" value="1"/>
</dbReference>
<reference evidence="2 3" key="1">
    <citation type="submission" date="2015-11" db="EMBL/GenBank/DDBJ databases">
        <title>Expanding the genomic diversity of Burkholderia species for the development of highly accurate diagnostics.</title>
        <authorList>
            <person name="Sahl J."/>
            <person name="Keim P."/>
            <person name="Wagner D."/>
        </authorList>
    </citation>
    <scope>NUCLEOTIDE SEQUENCE [LARGE SCALE GENOMIC DNA]</scope>
    <source>
        <strain evidence="2 3">MSMB368WGS</strain>
    </source>
</reference>
<dbReference type="EMBL" id="LPJR01000041">
    <property type="protein sequence ID" value="KWF27251.1"/>
    <property type="molecule type" value="Genomic_DNA"/>
</dbReference>
<dbReference type="GO" id="GO:0003676">
    <property type="term" value="F:nucleic acid binding"/>
    <property type="evidence" value="ECO:0007669"/>
    <property type="project" value="InterPro"/>
</dbReference>
<comment type="caution">
    <text evidence="2">The sequence shown here is derived from an EMBL/GenBank/DDBJ whole genome shotgun (WGS) entry which is preliminary data.</text>
</comment>
<feature type="coiled-coil region" evidence="1">
    <location>
        <begin position="417"/>
        <end position="451"/>
    </location>
</feature>
<accession>A0A132EFN2</accession>
<dbReference type="InterPro" id="IPR036890">
    <property type="entry name" value="HATPase_C_sf"/>
</dbReference>
<keyword evidence="1" id="KW-0175">Coiled coil</keyword>
<evidence type="ECO:0000256" key="1">
    <source>
        <dbReference type="SAM" id="Coils"/>
    </source>
</evidence>
<evidence type="ECO:0000313" key="2">
    <source>
        <dbReference type="EMBL" id="KWF27251.1"/>
    </source>
</evidence>
<dbReference type="SUPFAM" id="SSF55874">
    <property type="entry name" value="ATPase domain of HSP90 chaperone/DNA topoisomerase II/histidine kinase"/>
    <property type="match status" value="1"/>
</dbReference>
<sequence length="583" mass="65496">MKKSKARFQVNSRLARILSQEYASSEKALKELIDNAWDADADKISISLPVPMSDSPIVISDDGTGMTPDELRNHYLSIASDRRERSGERTAGKQRLVKGRKGIGKFAGLMAASVMTLETYARGIRTSFTLRLHDLLKADDIEQLPIDLAVDPCDTSAHGTKITLTELDQQLAFPDPQKLRQILLQEYGRETGLAIIVDGKPLGVDDVAGTLKDSTLTIPGVGDVRLRFAIAENTSVSRQPGIVIRVDGKVVGKPSFFGLDGRDDFPPKLLKRLYGEIDADGLRDHVTAGWDSLIENSELLARVTELVAPLVFDAFKETHGREIQLAHARLRRDIKERLAALPEHRREYAESAIKKILERFYREPSEKVEPFVYVLLEAIERSDYGAVVRHLAQARQKDIAALANALDEFGLADMAHLVEQAKARQEYLDNLEALSRNTKTLEAQMHRSIERNLWIFGPEFSAFSSNKTLQRQVEDFLGKKFSGARANKRPDLLLNENLNGECLLLEFKRPSHSLNRDDYTQATDYRHDLAKHMNKPIRVLIVGGDRSADYPTANLEPDVRAASFLDVISTARRQLEWQLRQLT</sequence>